<name>A0A8J6DYS5_9EUKA</name>
<keyword evidence="3" id="KW-1185">Reference proteome</keyword>
<gene>
    <name evidence="2" type="ORF">J8273_5937</name>
</gene>
<evidence type="ECO:0000256" key="1">
    <source>
        <dbReference type="SAM" id="MobiDB-lite"/>
    </source>
</evidence>
<dbReference type="Proteomes" id="UP000717585">
    <property type="component" value="Unassembled WGS sequence"/>
</dbReference>
<sequence>MPVEVEVKKASEEPVESTEETSIDAMLAYLNSCVGRGESNCVISGQEKIIETLSGLLSKMEAFEVDQASSLTELQPVLKQHTEGLRRMKSDMLSVGNMIQKMKDALKREFELDFSEPSTEPLELLQTRKSRGTPVESEK</sequence>
<dbReference type="AlphaFoldDB" id="A0A8J6DYS5"/>
<organism evidence="2 3">
    <name type="scientific">Carpediemonas membranifera</name>
    <dbReference type="NCBI Taxonomy" id="201153"/>
    <lineage>
        <taxon>Eukaryota</taxon>
        <taxon>Metamonada</taxon>
        <taxon>Carpediemonas-like organisms</taxon>
        <taxon>Carpediemonas</taxon>
    </lineage>
</organism>
<reference evidence="2" key="1">
    <citation type="submission" date="2021-05" db="EMBL/GenBank/DDBJ databases">
        <title>A free-living protist that lacks canonical eukaryotic 1 DNA replication and segregation systems.</title>
        <authorList>
            <person name="Salas-Leiva D.E."/>
            <person name="Tromer E.C."/>
            <person name="Curtis B.A."/>
            <person name="Jerlstrom-Hultqvist J."/>
            <person name="Kolisko M."/>
            <person name="Yi Z."/>
            <person name="Salas-Leiva J.S."/>
            <person name="Gallot-Lavallee L."/>
            <person name="Kops G.J.P.L."/>
            <person name="Archibald J.M."/>
            <person name="Simpson A.G.B."/>
            <person name="Roger A.J."/>
        </authorList>
    </citation>
    <scope>NUCLEOTIDE SEQUENCE</scope>
    <source>
        <strain evidence="2">BICM</strain>
    </source>
</reference>
<feature type="region of interest" description="Disordered" evidence="1">
    <location>
        <begin position="117"/>
        <end position="139"/>
    </location>
</feature>
<evidence type="ECO:0000313" key="2">
    <source>
        <dbReference type="EMBL" id="KAG9392679.1"/>
    </source>
</evidence>
<protein>
    <submittedName>
        <fullName evidence="2">Uncharacterized protein</fullName>
    </submittedName>
</protein>
<evidence type="ECO:0000313" key="3">
    <source>
        <dbReference type="Proteomes" id="UP000717585"/>
    </source>
</evidence>
<accession>A0A8J6DYS5</accession>
<dbReference type="EMBL" id="JAHDYR010000034">
    <property type="protein sequence ID" value="KAG9392679.1"/>
    <property type="molecule type" value="Genomic_DNA"/>
</dbReference>
<proteinExistence type="predicted"/>
<comment type="caution">
    <text evidence="2">The sequence shown here is derived from an EMBL/GenBank/DDBJ whole genome shotgun (WGS) entry which is preliminary data.</text>
</comment>